<gene>
    <name evidence="3" type="ORF">BU26DRAFT_603685</name>
</gene>
<dbReference type="RefSeq" id="XP_033686231.1">
    <property type="nucleotide sequence ID" value="XM_033835448.1"/>
</dbReference>
<dbReference type="SMART" id="SM00950">
    <property type="entry name" value="Piwi"/>
    <property type="match status" value="1"/>
</dbReference>
<accession>A0A6A6ILW5</accession>
<feature type="compositionally biased region" description="Gly residues" evidence="1">
    <location>
        <begin position="21"/>
        <end position="31"/>
    </location>
</feature>
<dbReference type="AlphaFoldDB" id="A0A6A6ILW5"/>
<feature type="compositionally biased region" description="Basic and acidic residues" evidence="1">
    <location>
        <begin position="892"/>
        <end position="901"/>
    </location>
</feature>
<keyword evidence="4" id="KW-1185">Reference proteome</keyword>
<evidence type="ECO:0000256" key="1">
    <source>
        <dbReference type="SAM" id="MobiDB-lite"/>
    </source>
</evidence>
<dbReference type="InterPro" id="IPR036397">
    <property type="entry name" value="RNaseH_sf"/>
</dbReference>
<evidence type="ECO:0000313" key="4">
    <source>
        <dbReference type="Proteomes" id="UP000800094"/>
    </source>
</evidence>
<evidence type="ECO:0000313" key="3">
    <source>
        <dbReference type="EMBL" id="KAF2251227.1"/>
    </source>
</evidence>
<name>A0A6A6ILW5_9PLEO</name>
<dbReference type="InterPro" id="IPR032474">
    <property type="entry name" value="Argonaute_N"/>
</dbReference>
<dbReference type="PANTHER" id="PTHR22891">
    <property type="entry name" value="EUKARYOTIC TRANSLATION INITIATION FACTOR 2C"/>
    <property type="match status" value="1"/>
</dbReference>
<dbReference type="InterPro" id="IPR036875">
    <property type="entry name" value="Znf_CCHC_sf"/>
</dbReference>
<dbReference type="OrthoDB" id="10252740at2759"/>
<sequence length="929" mass="103252">MSGRASFGQRGRGCRGRGRGDFPGGRGGGYSNGGRGNGRFCDYCKKPGHVAADCYKKMRDDGMPVEPSPGSQGHRGIARHPYQQESFTYTGDASDSSLGLPAATAALQCGPNTGGNVTDPRAEARNALMKLASGAPTSDRFDFPVRTSFRDSVSQVHTNHFSISVDTETTLYEYTILGAPADKSRSKTKELIQALIAKRSFLKKSNDSFATDNVSKIMSWKNLHETIEYPVMDRGEDGKPREWGRIPVGSGDRPAMLRFQFTREVKVVTLLQYANAEVKPKKVETSEIGPAINTLNILISRVVTSQAILLRANKFFVKSGHQRLGSGSLCTIRGYFYTTKPGMGQLLLNRVFKRWTTFRDEDGRYDALRGLHMYITYDRKHQDPTRQAKLNKAESRIKTVKGFAHGIALKDGELKAVNVGTWDQPVWFAPEHLRILPYQIYKRPVPDHLTRGMLDVACQPPERSKALIQMEGLKNLGVDVATGLVSLPNCPPIHIDPRLLQVPCGRLNLLQLRYGGNDSIDLNLTKSTQWNLIKRQFLRVNRKSTFNLFVLLGPYLTHGTSDAYLKEFHEAAEKYATGIYKRRGTQQLTATNIDQGLKSAQEANANFVVLILKEKNVAAYSAFKDLADRKYDMHSLCITEKPNTQGRNLKTNLGSYFGIVMMKVNLKSGGINHAVEGITLRHTLVLGADVTHPSLLRCPSVAAIVGSVEPLPGNILYYRDGVSEGQYTQVRDQELPGIGKAFSAVATRKGLHPVPEVKLTAVVVAKRHHVRFYPIDPSDAAPRNGNCIPGTVVDTAVTSPFYSDFYLQSHNGLKGTAKPAHYFVLRNEMGIPEKELQDFTHKLCYTYVRATLGVSYAPPAYYADRLCERGRCYLRKFFVADKTMREELDRKKRALETEKKNARQNQLPATARRKRQMAAQVGEGNPAGS</sequence>
<dbReference type="GeneID" id="54588778"/>
<feature type="region of interest" description="Disordered" evidence="1">
    <location>
        <begin position="1"/>
        <end position="31"/>
    </location>
</feature>
<dbReference type="Proteomes" id="UP000800094">
    <property type="component" value="Unassembled WGS sequence"/>
</dbReference>
<dbReference type="InterPro" id="IPR012337">
    <property type="entry name" value="RNaseH-like_sf"/>
</dbReference>
<dbReference type="SUPFAM" id="SSF57756">
    <property type="entry name" value="Retrovirus zinc finger-like domains"/>
    <property type="match status" value="1"/>
</dbReference>
<dbReference type="InterPro" id="IPR036085">
    <property type="entry name" value="PAZ_dom_sf"/>
</dbReference>
<dbReference type="PROSITE" id="PS50822">
    <property type="entry name" value="PIWI"/>
    <property type="match status" value="1"/>
</dbReference>
<protein>
    <submittedName>
        <fullName evidence="3">Piwi-domain-containing protein</fullName>
    </submittedName>
</protein>
<organism evidence="3 4">
    <name type="scientific">Trematosphaeria pertusa</name>
    <dbReference type="NCBI Taxonomy" id="390896"/>
    <lineage>
        <taxon>Eukaryota</taxon>
        <taxon>Fungi</taxon>
        <taxon>Dikarya</taxon>
        <taxon>Ascomycota</taxon>
        <taxon>Pezizomycotina</taxon>
        <taxon>Dothideomycetes</taxon>
        <taxon>Pleosporomycetidae</taxon>
        <taxon>Pleosporales</taxon>
        <taxon>Massarineae</taxon>
        <taxon>Trematosphaeriaceae</taxon>
        <taxon>Trematosphaeria</taxon>
    </lineage>
</organism>
<dbReference type="SUPFAM" id="SSF53098">
    <property type="entry name" value="Ribonuclease H-like"/>
    <property type="match status" value="1"/>
</dbReference>
<dbReference type="InterPro" id="IPR003165">
    <property type="entry name" value="Piwi"/>
</dbReference>
<dbReference type="EMBL" id="ML987193">
    <property type="protein sequence ID" value="KAF2251227.1"/>
    <property type="molecule type" value="Genomic_DNA"/>
</dbReference>
<feature type="domain" description="Piwi" evidence="2">
    <location>
        <begin position="712"/>
        <end position="875"/>
    </location>
</feature>
<proteinExistence type="predicted"/>
<dbReference type="Pfam" id="PF16486">
    <property type="entry name" value="ArgoN"/>
    <property type="match status" value="1"/>
</dbReference>
<evidence type="ECO:0000259" key="2">
    <source>
        <dbReference type="PROSITE" id="PS50822"/>
    </source>
</evidence>
<dbReference type="Gene3D" id="3.40.50.2300">
    <property type="match status" value="1"/>
</dbReference>
<feature type="region of interest" description="Disordered" evidence="1">
    <location>
        <begin position="892"/>
        <end position="929"/>
    </location>
</feature>
<dbReference type="GO" id="GO:0008270">
    <property type="term" value="F:zinc ion binding"/>
    <property type="evidence" value="ECO:0007669"/>
    <property type="project" value="InterPro"/>
</dbReference>
<dbReference type="Pfam" id="PF02171">
    <property type="entry name" value="Piwi"/>
    <property type="match status" value="2"/>
</dbReference>
<dbReference type="GO" id="GO:0003676">
    <property type="term" value="F:nucleic acid binding"/>
    <property type="evidence" value="ECO:0007669"/>
    <property type="project" value="InterPro"/>
</dbReference>
<dbReference type="SUPFAM" id="SSF101690">
    <property type="entry name" value="PAZ domain"/>
    <property type="match status" value="1"/>
</dbReference>
<reference evidence="3" key="1">
    <citation type="journal article" date="2020" name="Stud. Mycol.">
        <title>101 Dothideomycetes genomes: a test case for predicting lifestyles and emergence of pathogens.</title>
        <authorList>
            <person name="Haridas S."/>
            <person name="Albert R."/>
            <person name="Binder M."/>
            <person name="Bloem J."/>
            <person name="Labutti K."/>
            <person name="Salamov A."/>
            <person name="Andreopoulos B."/>
            <person name="Baker S."/>
            <person name="Barry K."/>
            <person name="Bills G."/>
            <person name="Bluhm B."/>
            <person name="Cannon C."/>
            <person name="Castanera R."/>
            <person name="Culley D."/>
            <person name="Daum C."/>
            <person name="Ezra D."/>
            <person name="Gonzalez J."/>
            <person name="Henrissat B."/>
            <person name="Kuo A."/>
            <person name="Liang C."/>
            <person name="Lipzen A."/>
            <person name="Lutzoni F."/>
            <person name="Magnuson J."/>
            <person name="Mondo S."/>
            <person name="Nolan M."/>
            <person name="Ohm R."/>
            <person name="Pangilinan J."/>
            <person name="Park H.-J."/>
            <person name="Ramirez L."/>
            <person name="Alfaro M."/>
            <person name="Sun H."/>
            <person name="Tritt A."/>
            <person name="Yoshinaga Y."/>
            <person name="Zwiers L.-H."/>
            <person name="Turgeon B."/>
            <person name="Goodwin S."/>
            <person name="Spatafora J."/>
            <person name="Crous P."/>
            <person name="Grigoriev I."/>
        </authorList>
    </citation>
    <scope>NUCLEOTIDE SEQUENCE</scope>
    <source>
        <strain evidence="3">CBS 122368</strain>
    </source>
</reference>
<dbReference type="Gene3D" id="3.30.420.10">
    <property type="entry name" value="Ribonuclease H-like superfamily/Ribonuclease H"/>
    <property type="match status" value="1"/>
</dbReference>